<dbReference type="GO" id="GO:0015627">
    <property type="term" value="C:type II protein secretion system complex"/>
    <property type="evidence" value="ECO:0007669"/>
    <property type="project" value="InterPro"/>
</dbReference>
<evidence type="ECO:0000256" key="8">
    <source>
        <dbReference type="ARBA" id="ARBA00022927"/>
    </source>
</evidence>
<keyword evidence="4" id="KW-0813">Transport</keyword>
<evidence type="ECO:0000256" key="9">
    <source>
        <dbReference type="ARBA" id="ARBA00023136"/>
    </source>
</evidence>
<evidence type="ECO:0000256" key="10">
    <source>
        <dbReference type="ARBA" id="ARBA00030772"/>
    </source>
</evidence>
<evidence type="ECO:0000256" key="5">
    <source>
        <dbReference type="ARBA" id="ARBA00022475"/>
    </source>
</evidence>
<protein>
    <recommendedName>
        <fullName evidence="3">Type II secretion system protein N</fullName>
    </recommendedName>
    <alternativeName>
        <fullName evidence="10">General secretion pathway protein N</fullName>
    </alternativeName>
</protein>
<name>A0A2T5MH78_9GAMM</name>
<organism evidence="11 12">
    <name type="scientific">Stenotrophobium rhamnosiphilum</name>
    <dbReference type="NCBI Taxonomy" id="2029166"/>
    <lineage>
        <taxon>Bacteria</taxon>
        <taxon>Pseudomonadati</taxon>
        <taxon>Pseudomonadota</taxon>
        <taxon>Gammaproteobacteria</taxon>
        <taxon>Nevskiales</taxon>
        <taxon>Nevskiaceae</taxon>
        <taxon>Stenotrophobium</taxon>
    </lineage>
</organism>
<sequence length="251" mass="27435">MKRHWYITIAIVVFIASLIAQAPAATLYAWFKPKAPSPVELIGLQGTIKQGRASGINVNNNPALNNLNWTLQPWRLLLGQLAFHLESRSDTAIDSHVALSAFGATRISDTQGLMSIKSLLSAIGQPFLPLDGQASLQIKTLRLKNNQIKSADGRIEIRSLAWTLAQEPIVLGDFAATVTTENDVVLVKLEPQSGPLELTGSAKLLPDQTYEAQFQLRPKPDAPPMLINMLSSIGPADVQGWHHIRKQGKLQ</sequence>
<dbReference type="InterPro" id="IPR022792">
    <property type="entry name" value="T2SS_protein-GspN"/>
</dbReference>
<proteinExistence type="inferred from homology"/>
<keyword evidence="8" id="KW-0653">Protein transport</keyword>
<evidence type="ECO:0000256" key="4">
    <source>
        <dbReference type="ARBA" id="ARBA00022448"/>
    </source>
</evidence>
<evidence type="ECO:0000256" key="6">
    <source>
        <dbReference type="ARBA" id="ARBA00022519"/>
    </source>
</evidence>
<dbReference type="RefSeq" id="WP_107939121.1">
    <property type="nucleotide sequence ID" value="NZ_QANS01000002.1"/>
</dbReference>
<comment type="similarity">
    <text evidence="2">Belongs to the GSP N family.</text>
</comment>
<keyword evidence="6" id="KW-0997">Cell inner membrane</keyword>
<gene>
    <name evidence="11" type="ORF">CJD38_04395</name>
</gene>
<dbReference type="GO" id="GO:0005886">
    <property type="term" value="C:plasma membrane"/>
    <property type="evidence" value="ECO:0007669"/>
    <property type="project" value="UniProtKB-SubCell"/>
</dbReference>
<dbReference type="Proteomes" id="UP000244248">
    <property type="component" value="Unassembled WGS sequence"/>
</dbReference>
<dbReference type="AlphaFoldDB" id="A0A2T5MH78"/>
<keyword evidence="5" id="KW-1003">Cell membrane</keyword>
<dbReference type="GO" id="GO:0015628">
    <property type="term" value="P:protein secretion by the type II secretion system"/>
    <property type="evidence" value="ECO:0007669"/>
    <property type="project" value="InterPro"/>
</dbReference>
<accession>A0A2T5MH78</accession>
<dbReference type="Pfam" id="PF01203">
    <property type="entry name" value="T2SSN"/>
    <property type="match status" value="1"/>
</dbReference>
<evidence type="ECO:0000256" key="7">
    <source>
        <dbReference type="ARBA" id="ARBA00022692"/>
    </source>
</evidence>
<evidence type="ECO:0000313" key="11">
    <source>
        <dbReference type="EMBL" id="PTU31930.1"/>
    </source>
</evidence>
<dbReference type="OrthoDB" id="6118198at2"/>
<evidence type="ECO:0000256" key="2">
    <source>
        <dbReference type="ARBA" id="ARBA00007208"/>
    </source>
</evidence>
<keyword evidence="9" id="KW-0472">Membrane</keyword>
<comment type="subcellular location">
    <subcellularLocation>
        <location evidence="1">Cell inner membrane</location>
    </subcellularLocation>
</comment>
<comment type="caution">
    <text evidence="11">The sequence shown here is derived from an EMBL/GenBank/DDBJ whole genome shotgun (WGS) entry which is preliminary data.</text>
</comment>
<keyword evidence="7" id="KW-0812">Transmembrane</keyword>
<keyword evidence="12" id="KW-1185">Reference proteome</keyword>
<evidence type="ECO:0000256" key="3">
    <source>
        <dbReference type="ARBA" id="ARBA00021563"/>
    </source>
</evidence>
<evidence type="ECO:0000256" key="1">
    <source>
        <dbReference type="ARBA" id="ARBA00004533"/>
    </source>
</evidence>
<dbReference type="EMBL" id="QANS01000002">
    <property type="protein sequence ID" value="PTU31930.1"/>
    <property type="molecule type" value="Genomic_DNA"/>
</dbReference>
<reference evidence="11 12" key="1">
    <citation type="submission" date="2018-04" db="EMBL/GenBank/DDBJ databases">
        <title>Novel species isolated from glacier.</title>
        <authorList>
            <person name="Liu Q."/>
            <person name="Xin Y.-H."/>
        </authorList>
    </citation>
    <scope>NUCLEOTIDE SEQUENCE [LARGE SCALE GENOMIC DNA]</scope>
    <source>
        <strain evidence="11 12">GT1R17</strain>
    </source>
</reference>
<evidence type="ECO:0000313" key="12">
    <source>
        <dbReference type="Proteomes" id="UP000244248"/>
    </source>
</evidence>